<dbReference type="Pfam" id="PF13306">
    <property type="entry name" value="LRR_5"/>
    <property type="match status" value="1"/>
</dbReference>
<dbReference type="Gene3D" id="3.80.10.10">
    <property type="entry name" value="Ribonuclease Inhibitor"/>
    <property type="match status" value="1"/>
</dbReference>
<dbReference type="AlphaFoldDB" id="A0A2U4EW38"/>
<proteinExistence type="predicted"/>
<evidence type="ECO:0000313" key="1">
    <source>
        <dbReference type="EMBL" id="EKV57158.1"/>
    </source>
</evidence>
<dbReference type="PROSITE" id="PS51257">
    <property type="entry name" value="PROKAR_LIPOPROTEIN"/>
    <property type="match status" value="1"/>
</dbReference>
<dbReference type="STRING" id="1289135.A966_06810"/>
<protein>
    <recommendedName>
        <fullName evidence="3">Surface antigen BspA-like protein</fullName>
    </recommendedName>
</protein>
<dbReference type="GeneID" id="66487784"/>
<dbReference type="EMBL" id="ALNZ01000025">
    <property type="protein sequence ID" value="EKV57158.1"/>
    <property type="molecule type" value="Genomic_DNA"/>
</dbReference>
<comment type="caution">
    <text evidence="1">The sequence shown here is derived from an EMBL/GenBank/DDBJ whole genome shotgun (WGS) entry which is preliminary data.</text>
</comment>
<reference evidence="1 2" key="1">
    <citation type="submission" date="2012-07" db="EMBL/GenBank/DDBJ databases">
        <title>Genome sequence of Brachyspira sp. 30446, isolated from a pig with mucohaemorrhagic colitis.</title>
        <authorList>
            <person name="Rubin J.E."/>
            <person name="Fernando C."/>
            <person name="Harding J.C.S."/>
            <person name="Hill J.E."/>
        </authorList>
    </citation>
    <scope>NUCLEOTIDE SEQUENCE [LARGE SCALE GENOMIC DNA]</scope>
    <source>
        <strain evidence="1 2">30446</strain>
    </source>
</reference>
<accession>A0A2U4EW38</accession>
<dbReference type="RefSeq" id="WP_008723709.1">
    <property type="nucleotide sequence ID" value="NZ_JH994111.1"/>
</dbReference>
<gene>
    <name evidence="1" type="ORF">A966_06810</name>
</gene>
<evidence type="ECO:0008006" key="3">
    <source>
        <dbReference type="Google" id="ProtNLM"/>
    </source>
</evidence>
<dbReference type="InterPro" id="IPR026906">
    <property type="entry name" value="LRR_5"/>
</dbReference>
<dbReference type="Proteomes" id="UP000011663">
    <property type="component" value="Unassembled WGS sequence"/>
</dbReference>
<evidence type="ECO:0000313" key="2">
    <source>
        <dbReference type="Proteomes" id="UP000011663"/>
    </source>
</evidence>
<dbReference type="OrthoDB" id="307577at2"/>
<name>A0A2U4EW38_9SPIR</name>
<sequence length="231" mass="25740">MKILVIILLSFIIYSCNYKLISPYDDSNNNQAYNTTNNNQVNNNQVNEKIYIIGNESTEEEIKNALENNKKETGQNLITVRGYIDSSSDIFDKIKNVTQNEKDIILDLSAASFETSYNFTLEGASALKTVIMATAEQITANFFKDCKALVNIQISSSTIKINDTSFENCTSLKNVEYLGTSPTALTTSAFASIKPTDLYLPNVKTDSQDGRWDNFMGVAWTAIHYAASMPQ</sequence>
<organism evidence="1 2">
    <name type="scientific">Brachyspira hampsonii 30446</name>
    <dbReference type="NCBI Taxonomy" id="1289135"/>
    <lineage>
        <taxon>Bacteria</taxon>
        <taxon>Pseudomonadati</taxon>
        <taxon>Spirochaetota</taxon>
        <taxon>Spirochaetia</taxon>
        <taxon>Brachyspirales</taxon>
        <taxon>Brachyspiraceae</taxon>
        <taxon>Brachyspira</taxon>
    </lineage>
</organism>
<dbReference type="InterPro" id="IPR032675">
    <property type="entry name" value="LRR_dom_sf"/>
</dbReference>